<comment type="caution">
    <text evidence="7">The sequence shown here is derived from an EMBL/GenBank/DDBJ whole genome shotgun (WGS) entry which is preliminary data.</text>
</comment>
<dbReference type="Gene3D" id="1.20.58.190">
    <property type="entry name" value="Translin, domain 1"/>
    <property type="match status" value="1"/>
</dbReference>
<gene>
    <name evidence="7" type="ORF">EJ04DRAFT_454103</name>
</gene>
<comment type="similarity">
    <text evidence="3">Belongs to the translin family.</text>
</comment>
<evidence type="ECO:0000256" key="4">
    <source>
        <dbReference type="ARBA" id="ARBA00022490"/>
    </source>
</evidence>
<dbReference type="InterPro" id="IPR002848">
    <property type="entry name" value="Translin_fam"/>
</dbReference>
<organism evidence="7 8">
    <name type="scientific">Polyplosphaeria fusca</name>
    <dbReference type="NCBI Taxonomy" id="682080"/>
    <lineage>
        <taxon>Eukaryota</taxon>
        <taxon>Fungi</taxon>
        <taxon>Dikarya</taxon>
        <taxon>Ascomycota</taxon>
        <taxon>Pezizomycotina</taxon>
        <taxon>Dothideomycetes</taxon>
        <taxon>Pleosporomycetidae</taxon>
        <taxon>Pleosporales</taxon>
        <taxon>Tetraplosphaeriaceae</taxon>
        <taxon>Polyplosphaeria</taxon>
    </lineage>
</organism>
<dbReference type="SUPFAM" id="SSF74784">
    <property type="entry name" value="Translin"/>
    <property type="match status" value="1"/>
</dbReference>
<evidence type="ECO:0000256" key="6">
    <source>
        <dbReference type="SAM" id="MobiDB-lite"/>
    </source>
</evidence>
<dbReference type="InterPro" id="IPR016069">
    <property type="entry name" value="Translin_C"/>
</dbReference>
<keyword evidence="5" id="KW-0539">Nucleus</keyword>
<dbReference type="EMBL" id="ML996097">
    <property type="protein sequence ID" value="KAF2741545.1"/>
    <property type="molecule type" value="Genomic_DNA"/>
</dbReference>
<proteinExistence type="inferred from homology"/>
<feature type="region of interest" description="Disordered" evidence="6">
    <location>
        <begin position="271"/>
        <end position="292"/>
    </location>
</feature>
<evidence type="ECO:0000256" key="3">
    <source>
        <dbReference type="ARBA" id="ARBA00005902"/>
    </source>
</evidence>
<accession>A0A9P4RB64</accession>
<keyword evidence="4" id="KW-0963">Cytoplasm</keyword>
<evidence type="ECO:0000313" key="8">
    <source>
        <dbReference type="Proteomes" id="UP000799444"/>
    </source>
</evidence>
<protein>
    <submittedName>
        <fullName evidence="7">Translin associated factor X</fullName>
    </submittedName>
</protein>
<dbReference type="InterPro" id="IPR016068">
    <property type="entry name" value="Translin_N"/>
</dbReference>
<dbReference type="GO" id="GO:0005634">
    <property type="term" value="C:nucleus"/>
    <property type="evidence" value="ECO:0007669"/>
    <property type="project" value="UniProtKB-SubCell"/>
</dbReference>
<dbReference type="InterPro" id="IPR036081">
    <property type="entry name" value="Translin_sf"/>
</dbReference>
<dbReference type="GO" id="GO:0043565">
    <property type="term" value="F:sequence-specific DNA binding"/>
    <property type="evidence" value="ECO:0007669"/>
    <property type="project" value="InterPro"/>
</dbReference>
<reference evidence="7" key="1">
    <citation type="journal article" date="2020" name="Stud. Mycol.">
        <title>101 Dothideomycetes genomes: a test case for predicting lifestyles and emergence of pathogens.</title>
        <authorList>
            <person name="Haridas S."/>
            <person name="Albert R."/>
            <person name="Binder M."/>
            <person name="Bloem J."/>
            <person name="Labutti K."/>
            <person name="Salamov A."/>
            <person name="Andreopoulos B."/>
            <person name="Baker S."/>
            <person name="Barry K."/>
            <person name="Bills G."/>
            <person name="Bluhm B."/>
            <person name="Cannon C."/>
            <person name="Castanera R."/>
            <person name="Culley D."/>
            <person name="Daum C."/>
            <person name="Ezra D."/>
            <person name="Gonzalez J."/>
            <person name="Henrissat B."/>
            <person name="Kuo A."/>
            <person name="Liang C."/>
            <person name="Lipzen A."/>
            <person name="Lutzoni F."/>
            <person name="Magnuson J."/>
            <person name="Mondo S."/>
            <person name="Nolan M."/>
            <person name="Ohm R."/>
            <person name="Pangilinan J."/>
            <person name="Park H.-J."/>
            <person name="Ramirez L."/>
            <person name="Alfaro M."/>
            <person name="Sun H."/>
            <person name="Tritt A."/>
            <person name="Yoshinaga Y."/>
            <person name="Zwiers L.-H."/>
            <person name="Turgeon B."/>
            <person name="Goodwin S."/>
            <person name="Spatafora J."/>
            <person name="Crous P."/>
            <person name="Grigoriev I."/>
        </authorList>
    </citation>
    <scope>NUCLEOTIDE SEQUENCE</scope>
    <source>
        <strain evidence="7">CBS 125425</strain>
    </source>
</reference>
<evidence type="ECO:0000256" key="5">
    <source>
        <dbReference type="ARBA" id="ARBA00023242"/>
    </source>
</evidence>
<evidence type="ECO:0000256" key="2">
    <source>
        <dbReference type="ARBA" id="ARBA00004496"/>
    </source>
</evidence>
<sequence length="292" mass="32902">MAESTKESAPSPYAAMFEGFRKDLDEHHDRRDKIAKASKDITASSKKMQVGLLMCKSLSPKDEKAKNQHYEAIANQYKSIKSDLEALNTFRYANNITGGNQEFVEAISFEHYLRTQLLITYADASARISKMGDAGGFAELSPEDYMLGILDLTGELMKYAIGGIARDHKLPAGEPSKYTRRVKAASKQQTEHEAMDIDREAHASAYSWPTPGPDGRVRNILDDLRQLRLQLEMFEAPRDTRFASDFEKKMIVMRESVEKVEKSAYSLKVRGSERPKGQLDMGEDRSVAVESY</sequence>
<dbReference type="CDD" id="cd14820">
    <property type="entry name" value="TRAX"/>
    <property type="match status" value="1"/>
</dbReference>
<dbReference type="OrthoDB" id="31005at2759"/>
<evidence type="ECO:0000313" key="7">
    <source>
        <dbReference type="EMBL" id="KAF2741545.1"/>
    </source>
</evidence>
<keyword evidence="8" id="KW-1185">Reference proteome</keyword>
<dbReference type="AlphaFoldDB" id="A0A9P4RB64"/>
<dbReference type="Pfam" id="PF01997">
    <property type="entry name" value="Translin"/>
    <property type="match status" value="1"/>
</dbReference>
<dbReference type="PANTHER" id="PTHR10741">
    <property type="entry name" value="TRANSLIN AND TRANSLIN ASSOCIATED PROTEIN X"/>
    <property type="match status" value="1"/>
</dbReference>
<dbReference type="GO" id="GO:0005737">
    <property type="term" value="C:cytoplasm"/>
    <property type="evidence" value="ECO:0007669"/>
    <property type="project" value="UniProtKB-SubCell"/>
</dbReference>
<evidence type="ECO:0000256" key="1">
    <source>
        <dbReference type="ARBA" id="ARBA00004123"/>
    </source>
</evidence>
<dbReference type="Gene3D" id="1.20.58.200">
    <property type="entry name" value="Translin, domain 2"/>
    <property type="match status" value="1"/>
</dbReference>
<comment type="subcellular location">
    <subcellularLocation>
        <location evidence="2">Cytoplasm</location>
    </subcellularLocation>
    <subcellularLocation>
        <location evidence="1">Nucleus</location>
    </subcellularLocation>
</comment>
<name>A0A9P4RB64_9PLEO</name>
<dbReference type="Proteomes" id="UP000799444">
    <property type="component" value="Unassembled WGS sequence"/>
</dbReference>